<evidence type="ECO:0000313" key="1">
    <source>
        <dbReference type="EMBL" id="MCJ2542590.1"/>
    </source>
</evidence>
<dbReference type="CDD" id="cd00657">
    <property type="entry name" value="Ferritin_like"/>
    <property type="match status" value="1"/>
</dbReference>
<keyword evidence="2" id="KW-1185">Reference proteome</keyword>
<protein>
    <submittedName>
        <fullName evidence="1">Ferritin-like domain-containing protein</fullName>
    </submittedName>
</protein>
<evidence type="ECO:0000313" key="2">
    <source>
        <dbReference type="Proteomes" id="UP000830835"/>
    </source>
</evidence>
<accession>A0ABT0CB67</accession>
<dbReference type="InterPro" id="IPR012347">
    <property type="entry name" value="Ferritin-like"/>
</dbReference>
<dbReference type="Proteomes" id="UP000830835">
    <property type="component" value="Unassembled WGS sequence"/>
</dbReference>
<dbReference type="InterPro" id="IPR009078">
    <property type="entry name" value="Ferritin-like_SF"/>
</dbReference>
<dbReference type="InterPro" id="IPR006311">
    <property type="entry name" value="TAT_signal"/>
</dbReference>
<comment type="caution">
    <text evidence="1">The sequence shown here is derived from an EMBL/GenBank/DDBJ whole genome shotgun (WGS) entry which is preliminary data.</text>
</comment>
<dbReference type="RefSeq" id="WP_244349863.1">
    <property type="nucleotide sequence ID" value="NZ_JAFIRA010000012.1"/>
</dbReference>
<dbReference type="SUPFAM" id="SSF47240">
    <property type="entry name" value="Ferritin-like"/>
    <property type="match status" value="1"/>
</dbReference>
<gene>
    <name evidence="1" type="ORF">JX360_06670</name>
</gene>
<name>A0ABT0CB67_THEVL</name>
<dbReference type="PROSITE" id="PS51318">
    <property type="entry name" value="TAT"/>
    <property type="match status" value="1"/>
</dbReference>
<organism evidence="1 2">
    <name type="scientific">Thermostichus vulcanus str. 'Rupite'</name>
    <dbReference type="NCBI Taxonomy" id="2813851"/>
    <lineage>
        <taxon>Bacteria</taxon>
        <taxon>Bacillati</taxon>
        <taxon>Cyanobacteriota</taxon>
        <taxon>Cyanophyceae</taxon>
        <taxon>Thermostichales</taxon>
        <taxon>Thermostichaceae</taxon>
        <taxon>Thermostichus</taxon>
    </lineage>
</organism>
<dbReference type="EMBL" id="JAFIRA010000012">
    <property type="protein sequence ID" value="MCJ2542590.1"/>
    <property type="molecule type" value="Genomic_DNA"/>
</dbReference>
<reference evidence="1" key="1">
    <citation type="submission" date="2021-02" db="EMBL/GenBank/DDBJ databases">
        <title>The CRISPR/cas machinery reduction and long-range gene transfer in the hot spring cyanobacterium Synechococcus.</title>
        <authorList>
            <person name="Dvorak P."/>
            <person name="Jahodarova E."/>
            <person name="Hasler P."/>
            <person name="Poulickova A."/>
        </authorList>
    </citation>
    <scope>NUCLEOTIDE SEQUENCE</scope>
    <source>
        <strain evidence="1">Rupite</strain>
    </source>
</reference>
<dbReference type="Pfam" id="PF13668">
    <property type="entry name" value="Ferritin_2"/>
    <property type="match status" value="1"/>
</dbReference>
<proteinExistence type="predicted"/>
<sequence>MKTSKTPWALPRLAAEWDPSTSRRSLLLTGLLAGVGGAIGLSSLPSAAQSNADIAILNAAIDLEQQAIWAYKTAAGKLSSTDVGKVVLDVATKNLKDHEQHRDLLVGAVRQLGGTPAPARDSYDLSTYIDDKEGNLDSDANIAKLALALEFDAALAYNDAFIQLSNKDLVAAASTIGPNEVAHATAIRAVFNSLDSSILVVPSPFVSADTRERWILKV</sequence>
<dbReference type="Gene3D" id="1.20.1260.10">
    <property type="match status" value="1"/>
</dbReference>